<dbReference type="Proteomes" id="UP001524944">
    <property type="component" value="Unassembled WGS sequence"/>
</dbReference>
<gene>
    <name evidence="3" type="ORF">NVS47_07440</name>
</gene>
<proteinExistence type="predicted"/>
<sequence>MITVDGIILAGSSKEDKLGESCKALIDIGGRPMVSYVLDVLKSSPSVKNIVVAGPRMELNRLFGGIDRTTVVSEGESLIDSLMNALEALQPQGNVLIATGDIPLLTREALDDFLKRCSKKLADVYYPIVPKEANERIYPGIKRTYIRFKEGTFTGGNLFLVNPQVVAAAAGKARAFVEKRKSPLALAQLVGWKFLIKFLFHTATLAETEALVSRIFGIKGGVIISPYPEVGIDVDKPSDLTLVRNALEKHIAPGKE</sequence>
<comment type="caution">
    <text evidence="3">The sequence shown here is derived from an EMBL/GenBank/DDBJ whole genome shotgun (WGS) entry which is preliminary data.</text>
</comment>
<accession>A0ABT1Y607</accession>
<evidence type="ECO:0000313" key="3">
    <source>
        <dbReference type="EMBL" id="MCR6545349.1"/>
    </source>
</evidence>
<dbReference type="InterPro" id="IPR029044">
    <property type="entry name" value="Nucleotide-diphossugar_trans"/>
</dbReference>
<keyword evidence="1" id="KW-0808">Transferase</keyword>
<protein>
    <submittedName>
        <fullName evidence="3">Nucleotidyltransferase family protein</fullName>
    </submittedName>
</protein>
<dbReference type="PANTHER" id="PTHR19136">
    <property type="entry name" value="MOLYBDENUM COFACTOR GUANYLYLTRANSFERASE"/>
    <property type="match status" value="1"/>
</dbReference>
<evidence type="ECO:0000259" key="2">
    <source>
        <dbReference type="Pfam" id="PF12804"/>
    </source>
</evidence>
<feature type="domain" description="MobA-like NTP transferase" evidence="2">
    <location>
        <begin position="6"/>
        <end position="133"/>
    </location>
</feature>
<evidence type="ECO:0000313" key="4">
    <source>
        <dbReference type="Proteomes" id="UP001524944"/>
    </source>
</evidence>
<dbReference type="Gene3D" id="3.90.550.10">
    <property type="entry name" value="Spore Coat Polysaccharide Biosynthesis Protein SpsA, Chain A"/>
    <property type="match status" value="1"/>
</dbReference>
<organism evidence="3 4">
    <name type="scientific">Dehalobacterium formicoaceticum</name>
    <dbReference type="NCBI Taxonomy" id="51515"/>
    <lineage>
        <taxon>Bacteria</taxon>
        <taxon>Bacillati</taxon>
        <taxon>Bacillota</taxon>
        <taxon>Clostridia</taxon>
        <taxon>Eubacteriales</taxon>
        <taxon>Peptococcaceae</taxon>
        <taxon>Dehalobacterium</taxon>
    </lineage>
</organism>
<dbReference type="Pfam" id="PF12804">
    <property type="entry name" value="NTP_transf_3"/>
    <property type="match status" value="1"/>
</dbReference>
<keyword evidence="4" id="KW-1185">Reference proteome</keyword>
<evidence type="ECO:0000256" key="1">
    <source>
        <dbReference type="ARBA" id="ARBA00022679"/>
    </source>
</evidence>
<dbReference type="PANTHER" id="PTHR19136:SF81">
    <property type="entry name" value="MOLYBDENUM COFACTOR GUANYLYLTRANSFERASE"/>
    <property type="match status" value="1"/>
</dbReference>
<dbReference type="InterPro" id="IPR025877">
    <property type="entry name" value="MobA-like_NTP_Trfase"/>
</dbReference>
<dbReference type="SUPFAM" id="SSF53448">
    <property type="entry name" value="Nucleotide-diphospho-sugar transferases"/>
    <property type="match status" value="1"/>
</dbReference>
<dbReference type="EMBL" id="JANPWE010000003">
    <property type="protein sequence ID" value="MCR6545349.1"/>
    <property type="molecule type" value="Genomic_DNA"/>
</dbReference>
<reference evidence="3 4" key="1">
    <citation type="submission" date="2022-08" db="EMBL/GenBank/DDBJ databases">
        <title>Proteogenomics of the novel Dehalobacterium formicoaceticum strain EZ94 highlights a key role of methyltransferases during anaerobic dichloromethane degradation.</title>
        <authorList>
            <person name="Wasmund K."/>
        </authorList>
    </citation>
    <scope>NUCLEOTIDE SEQUENCE [LARGE SCALE GENOMIC DNA]</scope>
    <source>
        <strain evidence="3 4">EZ94</strain>
    </source>
</reference>
<dbReference type="RefSeq" id="WP_089609370.1">
    <property type="nucleotide sequence ID" value="NZ_CP022121.1"/>
</dbReference>
<name>A0ABT1Y607_9FIRM</name>